<accession>A0A7D5PC42</accession>
<gene>
    <name evidence="2" type="ORF">HZS54_25115</name>
</gene>
<name>A0A7D5PC42_9EURY</name>
<sequence length="49" mass="4898">MSLRAKLGRRPGEWNSAGRLQWIVPSGGGLGGVAGALLALAVVLAAALD</sequence>
<dbReference type="Proteomes" id="UP000509346">
    <property type="component" value="Chromosome"/>
</dbReference>
<organism evidence="2 3">
    <name type="scientific">Halosimplex pelagicum</name>
    <dbReference type="NCBI Taxonomy" id="869886"/>
    <lineage>
        <taxon>Archaea</taxon>
        <taxon>Methanobacteriati</taxon>
        <taxon>Methanobacteriota</taxon>
        <taxon>Stenosarchaea group</taxon>
        <taxon>Halobacteria</taxon>
        <taxon>Halobacteriales</taxon>
        <taxon>Haloarculaceae</taxon>
        <taxon>Halosimplex</taxon>
    </lineage>
</organism>
<dbReference type="GeneID" id="56085946"/>
<feature type="transmembrane region" description="Helical" evidence="1">
    <location>
        <begin position="20"/>
        <end position="48"/>
    </location>
</feature>
<keyword evidence="3" id="KW-1185">Reference proteome</keyword>
<dbReference type="KEGG" id="hpel:HZS54_25115"/>
<evidence type="ECO:0000256" key="1">
    <source>
        <dbReference type="SAM" id="Phobius"/>
    </source>
</evidence>
<keyword evidence="1" id="KW-1133">Transmembrane helix</keyword>
<evidence type="ECO:0000313" key="3">
    <source>
        <dbReference type="Proteomes" id="UP000509346"/>
    </source>
</evidence>
<dbReference type="EMBL" id="CP058909">
    <property type="protein sequence ID" value="QLH84721.1"/>
    <property type="molecule type" value="Genomic_DNA"/>
</dbReference>
<evidence type="ECO:0000313" key="2">
    <source>
        <dbReference type="EMBL" id="QLH84721.1"/>
    </source>
</evidence>
<keyword evidence="1" id="KW-0812">Transmembrane</keyword>
<keyword evidence="1" id="KW-0472">Membrane</keyword>
<dbReference type="AlphaFoldDB" id="A0A7D5PC42"/>
<proteinExistence type="predicted"/>
<reference evidence="2 3" key="1">
    <citation type="submission" date="2020-07" db="EMBL/GenBank/DDBJ databases">
        <title>Halosimplex litoreum sp. nov. and Halosimplex rubrum sp. nov., isolated from different salt environments.</title>
        <authorList>
            <person name="Cui H."/>
        </authorList>
    </citation>
    <scope>NUCLEOTIDE SEQUENCE [LARGE SCALE GENOMIC DNA]</scope>
    <source>
        <strain evidence="2 3">R2</strain>
    </source>
</reference>
<dbReference type="RefSeq" id="WP_179919799.1">
    <property type="nucleotide sequence ID" value="NZ_CP058909.1"/>
</dbReference>
<protein>
    <submittedName>
        <fullName evidence="2">Uncharacterized protein</fullName>
    </submittedName>
</protein>